<feature type="region of interest" description="Disordered" evidence="1">
    <location>
        <begin position="1"/>
        <end position="20"/>
    </location>
</feature>
<reference evidence="4 5" key="1">
    <citation type="journal article" date="2017" name="Nat. Commun.">
        <title>Genome assembly with in vitro proximity ligation data and whole-genome triplication in lettuce.</title>
        <authorList>
            <person name="Reyes-Chin-Wo S."/>
            <person name="Wang Z."/>
            <person name="Yang X."/>
            <person name="Kozik A."/>
            <person name="Arikit S."/>
            <person name="Song C."/>
            <person name="Xia L."/>
            <person name="Froenicke L."/>
            <person name="Lavelle D.O."/>
            <person name="Truco M.J."/>
            <person name="Xia R."/>
            <person name="Zhu S."/>
            <person name="Xu C."/>
            <person name="Xu H."/>
            <person name="Xu X."/>
            <person name="Cox K."/>
            <person name="Korf I."/>
            <person name="Meyers B.C."/>
            <person name="Michelmore R.W."/>
        </authorList>
    </citation>
    <scope>NUCLEOTIDE SEQUENCE [LARGE SCALE GENOMIC DNA]</scope>
    <source>
        <strain evidence="5">cv. Salinas</strain>
        <tissue evidence="4">Seedlings</tissue>
    </source>
</reference>
<evidence type="ECO:0000256" key="1">
    <source>
        <dbReference type="SAM" id="MobiDB-lite"/>
    </source>
</evidence>
<evidence type="ECO:0000259" key="3">
    <source>
        <dbReference type="Pfam" id="PF10551"/>
    </source>
</evidence>
<dbReference type="Proteomes" id="UP000235145">
    <property type="component" value="Unassembled WGS sequence"/>
</dbReference>
<name>A0A9R1X3M7_LACSA</name>
<feature type="domain" description="MULE transposase" evidence="3">
    <location>
        <begin position="393"/>
        <end position="486"/>
    </location>
</feature>
<dbReference type="InterPro" id="IPR004330">
    <property type="entry name" value="FAR1_DNA_bnd_dom"/>
</dbReference>
<comment type="caution">
    <text evidence="4">The sequence shown here is derived from an EMBL/GenBank/DDBJ whole genome shotgun (WGS) entry which is preliminary data.</text>
</comment>
<dbReference type="InterPro" id="IPR018289">
    <property type="entry name" value="MULE_transposase_dom"/>
</dbReference>
<evidence type="ECO:0008006" key="6">
    <source>
        <dbReference type="Google" id="ProtNLM"/>
    </source>
</evidence>
<gene>
    <name evidence="4" type="ORF">LSAT_V11C700357990</name>
</gene>
<dbReference type="Pfam" id="PF10551">
    <property type="entry name" value="MULE"/>
    <property type="match status" value="1"/>
</dbReference>
<evidence type="ECO:0000313" key="4">
    <source>
        <dbReference type="EMBL" id="KAJ0198006.1"/>
    </source>
</evidence>
<protein>
    <recommendedName>
        <fullName evidence="6">Protein FAR1-RELATED SEQUENCE</fullName>
    </recommendedName>
</protein>
<dbReference type="PANTHER" id="PTHR47718">
    <property type="entry name" value="OS01G0519700 PROTEIN"/>
    <property type="match status" value="1"/>
</dbReference>
<dbReference type="PANTHER" id="PTHR47718:SF12">
    <property type="entry name" value="PROTEIN FAR1-RELATED SEQUENCE"/>
    <property type="match status" value="1"/>
</dbReference>
<feature type="domain" description="FAR1" evidence="2">
    <location>
        <begin position="180"/>
        <end position="273"/>
    </location>
</feature>
<evidence type="ECO:0000259" key="2">
    <source>
        <dbReference type="Pfam" id="PF03101"/>
    </source>
</evidence>
<dbReference type="AlphaFoldDB" id="A0A9R1X3M7"/>
<dbReference type="EMBL" id="NBSK02000007">
    <property type="protein sequence ID" value="KAJ0198006.1"/>
    <property type="molecule type" value="Genomic_DNA"/>
</dbReference>
<keyword evidence="5" id="KW-1185">Reference proteome</keyword>
<feature type="compositionally biased region" description="Basic and acidic residues" evidence="1">
    <location>
        <begin position="1"/>
        <end position="13"/>
    </location>
</feature>
<dbReference type="Pfam" id="PF03101">
    <property type="entry name" value="FAR1"/>
    <property type="match status" value="1"/>
</dbReference>
<proteinExistence type="predicted"/>
<sequence length="861" mass="100378">MRENDDQNPRKDLGNVNDPKNPFIIPTEYQYFQNFEFIYKHSRNFLAMGDQELDVNNHIYEEHYLASDDDNGIEDFDFPDNDTLYNDGFQTGESKDANNDEDENHFVDEDIEVNIKYSEGQPHVTHEDTEFNIDFSEGQPHVTHDYVSPGGTLYWTPIVLDDIKPKVSSKFNSYGEAETMYRKYALESGFDVRLGRVQKTKNGIITNRHLVCNREGNPNTSKLDTLDIQHKKTQRRKDLFRRNCKAKVVLEIIPGTLRYVVSDFVERHNHELFSKGNMHLSCSKRKLDYSQEIFIHNLSKQNIGPVKAHRLYSALQVGPSVRGGLVTDFKNARRNLNCYIGGRDAKFLVDKMNDSKKNVPSFTFEYKVLNKRLNSLFWADETTKYNYNSFGDVVSLDATFSMNKYDMVFVPFTGIDNHKKCVTFGAGLLSKEDGVSYEWLLRAFLKAFRKQPQLVLSDQDPALKKAIDKVFPLAHHRLCMWHITKKLPNKILSIEDATTNQNFRKRFHSIIWNSKLEPHEFENVWRQMLEEFKIIDITWMNTMYGLRKSWIPAFFKHISMSGLMRTTSLSESRNWSFQTTTLTGSYLVMFMMTFESVMERQRHNQILNGFNTATTFLKFITRTPYEPHASYVYTQKMFYQVQKEISRAEDNCFQKNVISSNGVDIIIVLEKTKNITIRQTNDVDVDDEDEEYNYDCLIRDTEYTFYGIAQIPEKYILKRLRRDVIPTELLKRRFTNSFDDSNFDMTAIDIFSTIDRCVSFLSHDAAKLKLYIDEQIKLKKNPADHFKKLLGVVGPYVESGVNDIQNPTDIRNKGCDSRGKRLKSTKEMIEKESTKPKRKCAICEQMAHHDKGNCPLKNAQK</sequence>
<organism evidence="4 5">
    <name type="scientific">Lactuca sativa</name>
    <name type="common">Garden lettuce</name>
    <dbReference type="NCBI Taxonomy" id="4236"/>
    <lineage>
        <taxon>Eukaryota</taxon>
        <taxon>Viridiplantae</taxon>
        <taxon>Streptophyta</taxon>
        <taxon>Embryophyta</taxon>
        <taxon>Tracheophyta</taxon>
        <taxon>Spermatophyta</taxon>
        <taxon>Magnoliopsida</taxon>
        <taxon>eudicotyledons</taxon>
        <taxon>Gunneridae</taxon>
        <taxon>Pentapetalae</taxon>
        <taxon>asterids</taxon>
        <taxon>campanulids</taxon>
        <taxon>Asterales</taxon>
        <taxon>Asteraceae</taxon>
        <taxon>Cichorioideae</taxon>
        <taxon>Cichorieae</taxon>
        <taxon>Lactucinae</taxon>
        <taxon>Lactuca</taxon>
    </lineage>
</organism>
<accession>A0A9R1X3M7</accession>
<evidence type="ECO:0000313" key="5">
    <source>
        <dbReference type="Proteomes" id="UP000235145"/>
    </source>
</evidence>